<proteinExistence type="predicted"/>
<name>A0A510UZE9_9CELL</name>
<evidence type="ECO:0000313" key="8">
    <source>
        <dbReference type="EMBL" id="GEK20017.1"/>
    </source>
</evidence>
<feature type="region of interest" description="Disordered" evidence="5">
    <location>
        <begin position="679"/>
        <end position="703"/>
    </location>
</feature>
<reference evidence="8 9" key="1">
    <citation type="submission" date="2019-07" db="EMBL/GenBank/DDBJ databases">
        <title>Whole genome shotgun sequence of Cellulomonas xylanilytica NBRC 101102.</title>
        <authorList>
            <person name="Hosoyama A."/>
            <person name="Uohara A."/>
            <person name="Ohji S."/>
            <person name="Ichikawa N."/>
        </authorList>
    </citation>
    <scope>NUCLEOTIDE SEQUENCE [LARGE SCALE GENOMIC DNA]</scope>
    <source>
        <strain evidence="8 9">NBRC 101102</strain>
    </source>
</reference>
<evidence type="ECO:0000256" key="1">
    <source>
        <dbReference type="ARBA" id="ARBA00022741"/>
    </source>
</evidence>
<evidence type="ECO:0000259" key="7">
    <source>
        <dbReference type="PROSITE" id="PS51194"/>
    </source>
</evidence>
<dbReference type="InterPro" id="IPR050699">
    <property type="entry name" value="RNA-DNA_Helicase"/>
</dbReference>
<protein>
    <submittedName>
        <fullName evidence="8">Helicase</fullName>
    </submittedName>
</protein>
<sequence length="956" mass="103521">MQVVSRSRRSVPPSSSRSASAPPAEPSPAERYAAARRRAEIDRSELGQFRELLGFPLDPFQIDACQALERGSGVLVAAPTGAGKTVVGEFAVHLALAAGRKAFYTTPIKALSNQKYSDLVRRYGADQVGLLTGDTTINGDAPVVVMTTEVLRNMLYAGSTALQGLGFVVMDEVHYLADRFRGPVWEEVIIHLTDDVQLVSLSATVSNAEEFGDWLSTVRGDTAVVVSEHRPVPLGQHVLVHGDLLDLYAGHVDPTAPGVDPPINPDLTHLLRRSNREEVGQPRRGPRDRGGRQRPGARPGGGRPTPRFAVVDALDRDGLLPAIVFIFSRAGCQGAVQQCLAAGVRLTTPAEVSEIRRIVEERCAAVPPEDLDVLGYWEFSDALQRGLAAHHAGMLPLFKETVEDLFSRGLVKVVFATETLALGINMPARSVVMEKLVKWDGSNHVDVTPGEYTQLTGRAGRRGIDTEGHAVVVAHPGLDPVQLAGLASKRLYPLRSSFRPTYNMAVNLVAQVGRDRAREVLETSFAQFQADRGVVGLARQAQGHAEALEGYARAMVCHQGDFAEYAALRREITAREKDLTRAEASARRAEVARTLEGLRVGDVLEIPIGRRSGHAVVIDPGGAAGFDGPKPTVLTIDRQVRKLTVADVGTGVSTVGFLRVPKGFSARVPAARRDLAAALRSSVGTGTGPTRKDRPKGNRRAAQDDAEIAALRRRLRAHPCHSCPDREEHARWAERWARLSSEHDALVARIAGRTGSIAAVFDRICDILLRLGYLETTTDDAGRGALQVTDDGRWLRRLYAENDLLLAECLRRGVFDELDAPGLAAAVSTLVYRSRRDDQAEPRIPGGPSSRLGVALDGCVRAWSELDDLETAHKVETIQPLDAGLVEAVHRWAAGRSLDAVLKGGELSAGDFVRWCKQVIDVLDQVSQAAPHQRLRTTARQAVDALRRGVVAYSSV</sequence>
<evidence type="ECO:0000256" key="2">
    <source>
        <dbReference type="ARBA" id="ARBA00022801"/>
    </source>
</evidence>
<evidence type="ECO:0000256" key="4">
    <source>
        <dbReference type="ARBA" id="ARBA00022840"/>
    </source>
</evidence>
<keyword evidence="4" id="KW-0067">ATP-binding</keyword>
<organism evidence="8 9">
    <name type="scientific">Cellulomonas xylanilytica</name>
    <dbReference type="NCBI Taxonomy" id="233583"/>
    <lineage>
        <taxon>Bacteria</taxon>
        <taxon>Bacillati</taxon>
        <taxon>Actinomycetota</taxon>
        <taxon>Actinomycetes</taxon>
        <taxon>Micrococcales</taxon>
        <taxon>Cellulomonadaceae</taxon>
        <taxon>Cellulomonas</taxon>
    </lineage>
</organism>
<dbReference type="Pfam" id="PF26090">
    <property type="entry name" value="SH3_HelY"/>
    <property type="match status" value="1"/>
</dbReference>
<keyword evidence="9" id="KW-1185">Reference proteome</keyword>
<dbReference type="InterPro" id="IPR027417">
    <property type="entry name" value="P-loop_NTPase"/>
</dbReference>
<accession>A0A510UZE9</accession>
<feature type="region of interest" description="Disordered" evidence="5">
    <location>
        <begin position="272"/>
        <end position="307"/>
    </location>
</feature>
<gene>
    <name evidence="8" type="ORF">CXY01_05370</name>
</gene>
<dbReference type="GO" id="GO:0005524">
    <property type="term" value="F:ATP binding"/>
    <property type="evidence" value="ECO:0007669"/>
    <property type="project" value="UniProtKB-KW"/>
</dbReference>
<feature type="compositionally biased region" description="Low complexity" evidence="5">
    <location>
        <begin position="1"/>
        <end position="32"/>
    </location>
</feature>
<dbReference type="SMART" id="SM00490">
    <property type="entry name" value="HELICc"/>
    <property type="match status" value="1"/>
</dbReference>
<dbReference type="SMART" id="SM01142">
    <property type="entry name" value="DSHCT"/>
    <property type="match status" value="1"/>
</dbReference>
<dbReference type="InterPro" id="IPR058621">
    <property type="entry name" value="SH3_HelY"/>
</dbReference>
<dbReference type="InterPro" id="IPR012961">
    <property type="entry name" value="Ski2/MTR4_C"/>
</dbReference>
<dbReference type="PROSITE" id="PS51194">
    <property type="entry name" value="HELICASE_CTER"/>
    <property type="match status" value="1"/>
</dbReference>
<dbReference type="SMART" id="SM00487">
    <property type="entry name" value="DEXDc"/>
    <property type="match status" value="1"/>
</dbReference>
<dbReference type="InterPro" id="IPR011545">
    <property type="entry name" value="DEAD/DEAH_box_helicase_dom"/>
</dbReference>
<dbReference type="AlphaFoldDB" id="A0A510UZE9"/>
<keyword evidence="3 8" id="KW-0347">Helicase</keyword>
<evidence type="ECO:0000259" key="6">
    <source>
        <dbReference type="PROSITE" id="PS51192"/>
    </source>
</evidence>
<dbReference type="InterPro" id="IPR001650">
    <property type="entry name" value="Helicase_C-like"/>
</dbReference>
<evidence type="ECO:0000256" key="5">
    <source>
        <dbReference type="SAM" id="MobiDB-lite"/>
    </source>
</evidence>
<dbReference type="Pfam" id="PF08148">
    <property type="entry name" value="DSHCT"/>
    <property type="match status" value="1"/>
</dbReference>
<dbReference type="InterPro" id="IPR014001">
    <property type="entry name" value="Helicase_ATP-bd"/>
</dbReference>
<feature type="domain" description="Helicase ATP-binding" evidence="6">
    <location>
        <begin position="65"/>
        <end position="223"/>
    </location>
</feature>
<evidence type="ECO:0000256" key="3">
    <source>
        <dbReference type="ARBA" id="ARBA00022806"/>
    </source>
</evidence>
<dbReference type="Proteomes" id="UP000321118">
    <property type="component" value="Unassembled WGS sequence"/>
</dbReference>
<keyword evidence="2" id="KW-0378">Hydrolase</keyword>
<dbReference type="PANTHER" id="PTHR12131:SF1">
    <property type="entry name" value="ATP-DEPENDENT RNA HELICASE SUPV3L1, MITOCHONDRIAL-RELATED"/>
    <property type="match status" value="1"/>
</dbReference>
<dbReference type="Pfam" id="PF00270">
    <property type="entry name" value="DEAD"/>
    <property type="match status" value="1"/>
</dbReference>
<dbReference type="Pfam" id="PF00271">
    <property type="entry name" value="Helicase_C"/>
    <property type="match status" value="1"/>
</dbReference>
<dbReference type="Gene3D" id="1.10.3380.30">
    <property type="match status" value="1"/>
</dbReference>
<feature type="region of interest" description="Disordered" evidence="5">
    <location>
        <begin position="1"/>
        <end position="35"/>
    </location>
</feature>
<dbReference type="CDD" id="cd18795">
    <property type="entry name" value="SF2_C_Ski2"/>
    <property type="match status" value="1"/>
</dbReference>
<dbReference type="PROSITE" id="PS51192">
    <property type="entry name" value="HELICASE_ATP_BIND_1"/>
    <property type="match status" value="1"/>
</dbReference>
<comment type="caution">
    <text evidence="8">The sequence shown here is derived from an EMBL/GenBank/DDBJ whole genome shotgun (WGS) entry which is preliminary data.</text>
</comment>
<dbReference type="PANTHER" id="PTHR12131">
    <property type="entry name" value="ATP-DEPENDENT RNA AND DNA HELICASE"/>
    <property type="match status" value="1"/>
</dbReference>
<feature type="domain" description="Helicase C-terminal" evidence="7">
    <location>
        <begin position="313"/>
        <end position="510"/>
    </location>
</feature>
<dbReference type="FunFam" id="3.40.50.300:FF:000190">
    <property type="entry name" value="ATP-dependent RNA helicase"/>
    <property type="match status" value="1"/>
</dbReference>
<evidence type="ECO:0000313" key="9">
    <source>
        <dbReference type="Proteomes" id="UP000321118"/>
    </source>
</evidence>
<feature type="compositionally biased region" description="Basic and acidic residues" evidence="5">
    <location>
        <begin position="274"/>
        <end position="291"/>
    </location>
</feature>
<dbReference type="GO" id="GO:0003676">
    <property type="term" value="F:nucleic acid binding"/>
    <property type="evidence" value="ECO:0007669"/>
    <property type="project" value="InterPro"/>
</dbReference>
<dbReference type="GO" id="GO:0070478">
    <property type="term" value="P:nuclear-transcribed mRNA catabolic process, 3'-5' exonucleolytic nonsense-mediated decay"/>
    <property type="evidence" value="ECO:0007669"/>
    <property type="project" value="TreeGrafter"/>
</dbReference>
<dbReference type="GO" id="GO:0004386">
    <property type="term" value="F:helicase activity"/>
    <property type="evidence" value="ECO:0007669"/>
    <property type="project" value="UniProtKB-KW"/>
</dbReference>
<dbReference type="GO" id="GO:0055087">
    <property type="term" value="C:Ski complex"/>
    <property type="evidence" value="ECO:0007669"/>
    <property type="project" value="TreeGrafter"/>
</dbReference>
<dbReference type="EMBL" id="BJUB01000001">
    <property type="protein sequence ID" value="GEK20017.1"/>
    <property type="molecule type" value="Genomic_DNA"/>
</dbReference>
<dbReference type="Gene3D" id="3.40.50.300">
    <property type="entry name" value="P-loop containing nucleotide triphosphate hydrolases"/>
    <property type="match status" value="2"/>
</dbReference>
<dbReference type="GO" id="GO:0016787">
    <property type="term" value="F:hydrolase activity"/>
    <property type="evidence" value="ECO:0007669"/>
    <property type="project" value="UniProtKB-KW"/>
</dbReference>
<keyword evidence="1" id="KW-0547">Nucleotide-binding</keyword>
<dbReference type="SUPFAM" id="SSF52540">
    <property type="entry name" value="P-loop containing nucleoside triphosphate hydrolases"/>
    <property type="match status" value="1"/>
</dbReference>